<sequence>MDSLTINDFNNDNQQDIVVANYGSDNVGIFLGNGDGSFAYQVTYSTESGSSPYFVAVDDIDNDNVKDIIVANYGTSNIGALLGRGDGTFEKSTPFGTKYGSHPFWIGIGDFNKDRKLDFAIANNGTTSIHILLQTC</sequence>
<gene>
    <name evidence="2" type="ORF">OVN521_LOCUS30466</name>
</gene>
<evidence type="ECO:0000313" key="2">
    <source>
        <dbReference type="EMBL" id="CAF4278029.1"/>
    </source>
</evidence>
<dbReference type="Gene3D" id="2.30.30.100">
    <property type="match status" value="2"/>
</dbReference>
<accession>A0A820GIB8</accession>
<dbReference type="AlphaFoldDB" id="A0A820GIB8"/>
<evidence type="ECO:0000313" key="3">
    <source>
        <dbReference type="Proteomes" id="UP000663866"/>
    </source>
</evidence>
<evidence type="ECO:0008006" key="4">
    <source>
        <dbReference type="Google" id="ProtNLM"/>
    </source>
</evidence>
<dbReference type="Pfam" id="PF13517">
    <property type="entry name" value="FG-GAP_3"/>
    <property type="match status" value="1"/>
</dbReference>
<dbReference type="Proteomes" id="UP000663866">
    <property type="component" value="Unassembled WGS sequence"/>
</dbReference>
<name>A0A820GIB8_9BILA</name>
<dbReference type="EMBL" id="CAJOBG010010022">
    <property type="protein sequence ID" value="CAF4278029.1"/>
    <property type="molecule type" value="Genomic_DNA"/>
</dbReference>
<organism evidence="2 3">
    <name type="scientific">Rotaria magnacalcarata</name>
    <dbReference type="NCBI Taxonomy" id="392030"/>
    <lineage>
        <taxon>Eukaryota</taxon>
        <taxon>Metazoa</taxon>
        <taxon>Spiralia</taxon>
        <taxon>Gnathifera</taxon>
        <taxon>Rotifera</taxon>
        <taxon>Eurotatoria</taxon>
        <taxon>Bdelloidea</taxon>
        <taxon>Philodinida</taxon>
        <taxon>Philodinidae</taxon>
        <taxon>Rotaria</taxon>
    </lineage>
</organism>
<keyword evidence="1" id="KW-0732">Signal</keyword>
<dbReference type="InterPro" id="IPR028994">
    <property type="entry name" value="Integrin_alpha_N"/>
</dbReference>
<dbReference type="InterPro" id="IPR013517">
    <property type="entry name" value="FG-GAP"/>
</dbReference>
<dbReference type="SUPFAM" id="SSF69318">
    <property type="entry name" value="Integrin alpha N-terminal domain"/>
    <property type="match status" value="1"/>
</dbReference>
<proteinExistence type="predicted"/>
<comment type="caution">
    <text evidence="2">The sequence shown here is derived from an EMBL/GenBank/DDBJ whole genome shotgun (WGS) entry which is preliminary data.</text>
</comment>
<protein>
    <recommendedName>
        <fullName evidence="4">VCBS repeat-containing protein</fullName>
    </recommendedName>
</protein>
<keyword evidence="3" id="KW-1185">Reference proteome</keyword>
<evidence type="ECO:0000256" key="1">
    <source>
        <dbReference type="ARBA" id="ARBA00022729"/>
    </source>
</evidence>
<reference evidence="2" key="1">
    <citation type="submission" date="2021-02" db="EMBL/GenBank/DDBJ databases">
        <authorList>
            <person name="Nowell W R."/>
        </authorList>
    </citation>
    <scope>NUCLEOTIDE SEQUENCE</scope>
</reference>
<dbReference type="PANTHER" id="PTHR46580">
    <property type="entry name" value="SENSOR KINASE-RELATED"/>
    <property type="match status" value="1"/>
</dbReference>